<dbReference type="AlphaFoldDB" id="A0AAV9X1X9"/>
<dbReference type="EMBL" id="JAVHJO010000012">
    <property type="protein sequence ID" value="KAK6531961.1"/>
    <property type="molecule type" value="Genomic_DNA"/>
</dbReference>
<reference evidence="2 3" key="1">
    <citation type="submission" date="2019-10" db="EMBL/GenBank/DDBJ databases">
        <authorList>
            <person name="Palmer J.M."/>
        </authorList>
    </citation>
    <scope>NUCLEOTIDE SEQUENCE [LARGE SCALE GENOMIC DNA]</scope>
    <source>
        <strain evidence="2 3">TWF694</strain>
    </source>
</reference>
<sequence>MAARRRATLERLPLDVKIHILHAVNDLWTFQSICRASPSFSSIITLNLTSLNAILNQLWFEDVMRVDDAVWVCHASNTYRCPRAFGPGKFLLLRHYIENREKNKIYYEERDWAKYTDSWLEDIDINDDIAVPPTTQELMVVNHKYAYFIASEFIRYGFHRNSRFFEGREEEARSIVSRAWEEERVATFREHDRVLKAFYAVSVFMIFHWDHDIRSKGWIGVKGIFDHWGFRKSMEMLEMLQWLETRIGDTIDRALDAQKLDLLGSSTIFWPYLRQWHPVYHYIPSRSPYSPQQAAGKACFSKDIKAVLTGGPWYRIPRNPRAAEPISIWEAERRPTDELYKLRLVKPGCERYYVPWTKEQLRRIRGWNAEWFEKRQWEYIGDRDLLCPYTSPVDLHALFWDDWRLEAWGYQYPKILRLEGLGLGSRLDLDSDDEEDLGTHFMLMFIAEEMKEQARGARIPEDANLEDYDFNSDGVFFRRESVNVSEESQIRVPVGPTSEEGTSAAIGEGTNAGLDEESNAEVEEGASVEVKEETNTEVEEER</sequence>
<accession>A0AAV9X1X9</accession>
<keyword evidence="3" id="KW-1185">Reference proteome</keyword>
<name>A0AAV9X1X9_9PEZI</name>
<proteinExistence type="predicted"/>
<evidence type="ECO:0008006" key="4">
    <source>
        <dbReference type="Google" id="ProtNLM"/>
    </source>
</evidence>
<evidence type="ECO:0000313" key="2">
    <source>
        <dbReference type="EMBL" id="KAK6531961.1"/>
    </source>
</evidence>
<dbReference type="Proteomes" id="UP001365542">
    <property type="component" value="Unassembled WGS sequence"/>
</dbReference>
<gene>
    <name evidence="2" type="ORF">TWF694_003124</name>
</gene>
<feature type="compositionally biased region" description="Acidic residues" evidence="1">
    <location>
        <begin position="514"/>
        <end position="526"/>
    </location>
</feature>
<evidence type="ECO:0000256" key="1">
    <source>
        <dbReference type="SAM" id="MobiDB-lite"/>
    </source>
</evidence>
<organism evidence="2 3">
    <name type="scientific">Orbilia ellipsospora</name>
    <dbReference type="NCBI Taxonomy" id="2528407"/>
    <lineage>
        <taxon>Eukaryota</taxon>
        <taxon>Fungi</taxon>
        <taxon>Dikarya</taxon>
        <taxon>Ascomycota</taxon>
        <taxon>Pezizomycotina</taxon>
        <taxon>Orbiliomycetes</taxon>
        <taxon>Orbiliales</taxon>
        <taxon>Orbiliaceae</taxon>
        <taxon>Orbilia</taxon>
    </lineage>
</organism>
<evidence type="ECO:0000313" key="3">
    <source>
        <dbReference type="Proteomes" id="UP001365542"/>
    </source>
</evidence>
<protein>
    <recommendedName>
        <fullName evidence="4">F-box domain-containing protein</fullName>
    </recommendedName>
</protein>
<feature type="region of interest" description="Disordered" evidence="1">
    <location>
        <begin position="487"/>
        <end position="542"/>
    </location>
</feature>
<comment type="caution">
    <text evidence="2">The sequence shown here is derived from an EMBL/GenBank/DDBJ whole genome shotgun (WGS) entry which is preliminary data.</text>
</comment>